<feature type="domain" description="CoA carboxyltransferase C-terminal" evidence="2">
    <location>
        <begin position="260"/>
        <end position="500"/>
    </location>
</feature>
<dbReference type="EMBL" id="CP060131">
    <property type="protein sequence ID" value="QNG50336.1"/>
    <property type="molecule type" value="Genomic_DNA"/>
</dbReference>
<evidence type="ECO:0000259" key="1">
    <source>
        <dbReference type="PROSITE" id="PS50980"/>
    </source>
</evidence>
<dbReference type="Pfam" id="PF01039">
    <property type="entry name" value="Carboxyl_trans"/>
    <property type="match status" value="1"/>
</dbReference>
<feature type="domain" description="CoA carboxyltransferase N-terminal" evidence="1">
    <location>
        <begin position="1"/>
        <end position="257"/>
    </location>
</feature>
<dbReference type="InterPro" id="IPR011762">
    <property type="entry name" value="COA_CT_N"/>
</dbReference>
<evidence type="ECO:0008006" key="5">
    <source>
        <dbReference type="Google" id="ProtNLM"/>
    </source>
</evidence>
<proteinExistence type="predicted"/>
<dbReference type="PANTHER" id="PTHR43842">
    <property type="entry name" value="PROPIONYL-COA CARBOXYLASE BETA CHAIN"/>
    <property type="match status" value="1"/>
</dbReference>
<dbReference type="AlphaFoldDB" id="A0A7G7MC25"/>
<gene>
    <name evidence="3" type="ORF">H6H00_19065</name>
</gene>
<dbReference type="InterPro" id="IPR011763">
    <property type="entry name" value="COA_CT_C"/>
</dbReference>
<reference evidence="3 4" key="1">
    <citation type="submission" date="2020-08" db="EMBL/GenBank/DDBJ databases">
        <authorList>
            <person name="Mo P."/>
        </authorList>
    </citation>
    <scope>NUCLEOTIDE SEQUENCE [LARGE SCALE GENOMIC DNA]</scope>
    <source>
        <strain evidence="3 4">CGMCC 4.1532</strain>
    </source>
</reference>
<dbReference type="InterPro" id="IPR034733">
    <property type="entry name" value="AcCoA_carboxyl_beta"/>
</dbReference>
<dbReference type="InterPro" id="IPR029045">
    <property type="entry name" value="ClpP/crotonase-like_dom_sf"/>
</dbReference>
<name>A0A7G7MC25_9PSEU</name>
<dbReference type="PROSITE" id="PS50980">
    <property type="entry name" value="COA_CT_NTER"/>
    <property type="match status" value="1"/>
</dbReference>
<accession>A0A7G7MC25</accession>
<evidence type="ECO:0000313" key="3">
    <source>
        <dbReference type="EMBL" id="QNG50336.1"/>
    </source>
</evidence>
<organism evidence="3 4">
    <name type="scientific">Pseudonocardia petroleophila</name>
    <dbReference type="NCBI Taxonomy" id="37331"/>
    <lineage>
        <taxon>Bacteria</taxon>
        <taxon>Bacillati</taxon>
        <taxon>Actinomycetota</taxon>
        <taxon>Actinomycetes</taxon>
        <taxon>Pseudonocardiales</taxon>
        <taxon>Pseudonocardiaceae</taxon>
        <taxon>Pseudonocardia</taxon>
    </lineage>
</organism>
<dbReference type="RefSeq" id="WP_185717098.1">
    <property type="nucleotide sequence ID" value="NZ_BAAAWI010000001.1"/>
</dbReference>
<keyword evidence="4" id="KW-1185">Reference proteome</keyword>
<dbReference type="PROSITE" id="PS50989">
    <property type="entry name" value="COA_CT_CTER"/>
    <property type="match status" value="1"/>
</dbReference>
<dbReference type="InterPro" id="IPR051047">
    <property type="entry name" value="AccD/PCCB"/>
</dbReference>
<dbReference type="Proteomes" id="UP000515728">
    <property type="component" value="Chromosome"/>
</dbReference>
<protein>
    <recommendedName>
        <fullName evidence="5">Acetyl-CoA carboxylase, carboxyltransferase component</fullName>
    </recommendedName>
</protein>
<evidence type="ECO:0000313" key="4">
    <source>
        <dbReference type="Proteomes" id="UP000515728"/>
    </source>
</evidence>
<dbReference type="PANTHER" id="PTHR43842:SF2">
    <property type="entry name" value="PROPIONYL-COA CARBOXYLASE BETA CHAIN, MITOCHONDRIAL"/>
    <property type="match status" value="1"/>
</dbReference>
<dbReference type="KEGG" id="ppel:H6H00_19065"/>
<dbReference type="GO" id="GO:0004658">
    <property type="term" value="F:propionyl-CoA carboxylase activity"/>
    <property type="evidence" value="ECO:0007669"/>
    <property type="project" value="TreeGrafter"/>
</dbReference>
<dbReference type="Gene3D" id="3.90.226.10">
    <property type="entry name" value="2-enoyl-CoA Hydratase, Chain A, domain 1"/>
    <property type="match status" value="2"/>
</dbReference>
<sequence length="512" mass="55169">MDTHLDELRERRTEALGMGGPRRIARQHASGRLTARERIDLLIDPGSWFELGLLTKPELRREGDATAADGVVTGWATVDGRRVAVIAIDATVLSGTTAAVNARKQTRLITAAGRAGLPIITLADADGGRMPDIMGWRFGGLPLDFKQFLTPPDGYPAVPRLVAALGPCYGDSALQAAAGHFTVMTEQASVALSGPSVVSTAIAENVTHLDLGGPGVAAVEAGTAHAVVADEQAAIAWVRRALGYLPDHAAAAAPVAVPQPPATDAEALLTLVPTERKRGYDMRKVLAAIVDRDSLLQWCETRGKSVITALARIEGGPVGIVASQPMQRAGTLDVEALDKYLGFIEICDTFNIPLVMLHDVPGLMIGTQEERRGVLRYLERIAVRLSTAMVPRISVIMRKSYGGGYFLMGGSQTAPDMLVCWPTAELGFMAPEAGVRTVHRGDLERELAQGGTEARDRLFGKLTEEWQLESEPWEAAAHFYVDDVIDPRDTRRVIATAIDVTWGNHERVRHRP</sequence>
<evidence type="ECO:0000259" key="2">
    <source>
        <dbReference type="PROSITE" id="PS50989"/>
    </source>
</evidence>
<dbReference type="SUPFAM" id="SSF52096">
    <property type="entry name" value="ClpP/crotonase"/>
    <property type="match status" value="2"/>
</dbReference>